<reference evidence="1 2" key="1">
    <citation type="journal article" date="2018" name="Int. J. Syst. Evol. Microbiol.">
        <title>Parvibium lacunae gen. nov., sp. nov., a new member of the family Alcaligenaceae isolated from a freshwater pond.</title>
        <authorList>
            <person name="Chen W.M."/>
            <person name="Xie P.B."/>
            <person name="Hsu M.Y."/>
            <person name="Sheu S.Y."/>
        </authorList>
    </citation>
    <scope>NUCLEOTIDE SEQUENCE [LARGE SCALE GENOMIC DNA]</scope>
    <source>
        <strain evidence="1 2">KMB9</strain>
    </source>
</reference>
<comment type="caution">
    <text evidence="1">The sequence shown here is derived from an EMBL/GenBank/DDBJ whole genome shotgun (WGS) entry which is preliminary data.</text>
</comment>
<dbReference type="RefSeq" id="WP_114403746.1">
    <property type="nucleotide sequence ID" value="NZ_QPGB01000011.1"/>
</dbReference>
<name>A0A368KYA0_9BURK</name>
<protein>
    <submittedName>
        <fullName evidence="1">Uncharacterized protein</fullName>
    </submittedName>
</protein>
<keyword evidence="2" id="KW-1185">Reference proteome</keyword>
<gene>
    <name evidence="1" type="ORF">DU000_12465</name>
</gene>
<accession>A0A368KYA0</accession>
<evidence type="ECO:0000313" key="1">
    <source>
        <dbReference type="EMBL" id="RCS56438.1"/>
    </source>
</evidence>
<dbReference type="OrthoDB" id="9156428at2"/>
<dbReference type="Proteomes" id="UP000252357">
    <property type="component" value="Unassembled WGS sequence"/>
</dbReference>
<evidence type="ECO:0000313" key="2">
    <source>
        <dbReference type="Proteomes" id="UP000252357"/>
    </source>
</evidence>
<organism evidence="1 2">
    <name type="scientific">Parvibium lacunae</name>
    <dbReference type="NCBI Taxonomy" id="1888893"/>
    <lineage>
        <taxon>Bacteria</taxon>
        <taxon>Pseudomonadati</taxon>
        <taxon>Pseudomonadota</taxon>
        <taxon>Betaproteobacteria</taxon>
        <taxon>Burkholderiales</taxon>
        <taxon>Alcaligenaceae</taxon>
        <taxon>Parvibium</taxon>
    </lineage>
</organism>
<dbReference type="EMBL" id="QPGB01000011">
    <property type="protein sequence ID" value="RCS56438.1"/>
    <property type="molecule type" value="Genomic_DNA"/>
</dbReference>
<sequence>MTDHTSIRRANPQIAGMEIFEIKPVLLGGDPVDPKNKTVLTRQQHIEAVRYWNNMIRRMRK</sequence>
<dbReference type="AlphaFoldDB" id="A0A368KYA0"/>
<proteinExistence type="predicted"/>